<dbReference type="Gene3D" id="1.10.760.10">
    <property type="entry name" value="Cytochrome c-like domain"/>
    <property type="match status" value="1"/>
</dbReference>
<evidence type="ECO:0000256" key="5">
    <source>
        <dbReference type="ARBA" id="ARBA00023004"/>
    </source>
</evidence>
<keyword evidence="3 8" id="KW-0732">Signal</keyword>
<evidence type="ECO:0000256" key="1">
    <source>
        <dbReference type="ARBA" id="ARBA00022617"/>
    </source>
</evidence>
<dbReference type="Pfam" id="PF21419">
    <property type="entry name" value="RoxA-like_Cyt-c"/>
    <property type="match status" value="1"/>
</dbReference>
<feature type="region of interest" description="Disordered" evidence="7">
    <location>
        <begin position="294"/>
        <end position="339"/>
    </location>
</feature>
<feature type="region of interest" description="Disordered" evidence="7">
    <location>
        <begin position="352"/>
        <end position="556"/>
    </location>
</feature>
<evidence type="ECO:0000256" key="7">
    <source>
        <dbReference type="SAM" id="MobiDB-lite"/>
    </source>
</evidence>
<dbReference type="PANTHER" id="PTHR10199">
    <property type="entry name" value="THROMBOSPONDIN"/>
    <property type="match status" value="1"/>
</dbReference>
<dbReference type="EMBL" id="JAAWWK010000002">
    <property type="protein sequence ID" value="NKI16817.1"/>
    <property type="molecule type" value="Genomic_DNA"/>
</dbReference>
<dbReference type="PANTHER" id="PTHR10199:SF100">
    <property type="entry name" value="THROMBOSPONDIN, ISOFORM A"/>
    <property type="match status" value="1"/>
</dbReference>
<name>A0ABX1GCD9_9GAMM</name>
<organism evidence="10 11">
    <name type="scientific">Spongiibacter thalassae</name>
    <dbReference type="NCBI Taxonomy" id="2721624"/>
    <lineage>
        <taxon>Bacteria</taxon>
        <taxon>Pseudomonadati</taxon>
        <taxon>Pseudomonadota</taxon>
        <taxon>Gammaproteobacteria</taxon>
        <taxon>Cellvibrionales</taxon>
        <taxon>Spongiibacteraceae</taxon>
        <taxon>Spongiibacter</taxon>
    </lineage>
</organism>
<dbReference type="PROSITE" id="PS51234">
    <property type="entry name" value="TSP3"/>
    <property type="match status" value="1"/>
</dbReference>
<dbReference type="SUPFAM" id="SSF103647">
    <property type="entry name" value="TSP type-3 repeat"/>
    <property type="match status" value="3"/>
</dbReference>
<gene>
    <name evidence="10" type="ORF">HCU74_05210</name>
</gene>
<feature type="compositionally biased region" description="Basic and acidic residues" evidence="7">
    <location>
        <begin position="303"/>
        <end position="321"/>
    </location>
</feature>
<feature type="compositionally biased region" description="Acidic residues" evidence="7">
    <location>
        <begin position="418"/>
        <end position="427"/>
    </location>
</feature>
<keyword evidence="5 6" id="KW-0408">Iron</keyword>
<keyword evidence="1 6" id="KW-0349">Heme</keyword>
<sequence>MPVSTSCVRGAFAALLFGVTLGGCGGGSSSSSPSSSNDLAVPGSGAADFTTGAFLDGPVGGLRYRLNGSDSTFETNAKGQFRYQPGDQVTFMIGGVTLGPVAPATVVTPAMIANGLPGSLSEREQAGINIARVMMTLDFDGDPENGITLWPALHRLAADLTLAPADWGSEDFDAMALAGFARQISVERGRGASLVSDDVARRHLATVARDLRDGRFDGDGGADGDRDGVNDVADRCPLVGGMMAFEGCPDQQSLNDDSDGDGVVNVDDNCPAVTNAEQGDLDGDGVGDVCDRDIDGDGLSNDAETRLGLDPRNVDSDRDTVADGDDAFPLSNQYSKDSDIDGIADDLDLCPLHDTGESADQQADVDGDRLGDACDNEDNRDSDGDGIQNHADDCPSTQNSDGLDAKGCADSDRAANDLDGDGVDNDADVCPATSRDSVADVDGQGCAPEQRDSDEDGIDDRADGCPGSASGEPVDSAGCDASQKDSDGDGVADSDDDFPSDPNESGDSDGDGIGDATDNCPDTRNAGQQDSDGDLIGDACDTQDNADTDGDGVENHLDNCPLVANAEQADQDGNNVGDACEADPLFDFFEANVHSSLTICRACHVPEGVADTDDGRTFQMAKQVSVRADFDQLYRDWTALGGGVLSNPILFKASNSRATDPHSGGRQWDVDSAPYNNMAQLLSCWEDPTQCDLIEQAQEEPLPLLGSARGGHIWFDYCEGVVDETGRRVLGQDGRAITQQQAAARSDDAMLPPDPRALVLPGVNQGDIFVPGDENAVAFNAFWKNCHIDEDGDGVPENLQATAEGVITEKAHPKTCGDLRLSIARGKVVMGVTQLPPPEMLPDCSLPENIASSPYCNTLGELIRPGSTFAAYDHDNAGAIAADAYNLLYKVWNSGAESRPENFDRIAAERYGMGWDSKVDNPYPLPGENPNDPSTYQDGSTRLDKGGSGQLPVGLIQLRDEVGNYSGNIGINCQACHGITIGDDFIWGGGGAMLDLGTFGADLEAVNAYYYEYLGDFDPNTDRPVGVGFGLDRVGVAGRTRGTNNAQFSNVTAAVGAVSSDDGGSLLFTEGDASGVVDVLTSGSTATGDTPAWWNVGRRTVKFVDAMAPADAVRVDMALFFPLFEVTPSVPAGCEPSSPDTWAEHCFSGGGDQFAGLLGFDTGPCDASAFDFANNDARADCFLHGWREFSERVGVDYSPSEECEAYLYQPLNPQAWMACGFRQSPFGEGMEESDWYRFFNAIFGVSSGGAEPGQPSFPNFSEQERQNQFEAAVRWVGENAQYADHWLMTLKSPAYPEALIDTGLAEVGAILFHEKDLWAGRENAADLVEMKTKGYAGNGSCASCHGAYSPRYVNDERYLDDPMLEGLASYVTPINAIGTDRVRFDTYMASSYDFESAQASGEIGGISEGSHQSGVNKANSEEYIFYAETEGLNPDGGNFAEGDCRAQNVTAQQRDHLGRERPLGYTAPPLYGVWATAPYLHNGSVPTIETLLNSAARPKVWRRKSKPNTLGEEYVMGYDSALSAYDHQAMGWQFEVLDCSSNVTTCSVNDMLMSAAKPVVTEVYGNVLLSWNVTTPPVLSNDDVEKRKIYNTTLHSQSNSGHAFTDVLTKTERQAIIEYLKTL</sequence>
<feature type="chain" id="PRO_5045146180" description="Cytochrome c domain-containing protein" evidence="8">
    <location>
        <begin position="23"/>
        <end position="1623"/>
    </location>
</feature>
<feature type="compositionally biased region" description="Polar residues" evidence="7">
    <location>
        <begin position="931"/>
        <end position="940"/>
    </location>
</feature>
<dbReference type="Proteomes" id="UP000765845">
    <property type="component" value="Unassembled WGS sequence"/>
</dbReference>
<evidence type="ECO:0000256" key="3">
    <source>
        <dbReference type="ARBA" id="ARBA00022729"/>
    </source>
</evidence>
<feature type="compositionally biased region" description="Basic and acidic residues" evidence="7">
    <location>
        <begin position="366"/>
        <end position="383"/>
    </location>
</feature>
<dbReference type="InterPro" id="IPR003367">
    <property type="entry name" value="Thrombospondin_3-like_rpt"/>
</dbReference>
<protein>
    <recommendedName>
        <fullName evidence="9">Cytochrome c domain-containing protein</fullName>
    </recommendedName>
</protein>
<dbReference type="RefSeq" id="WP_168449367.1">
    <property type="nucleotide sequence ID" value="NZ_JAAWWK010000002.1"/>
</dbReference>
<keyword evidence="2 6" id="KW-0479">Metal-binding</keyword>
<evidence type="ECO:0000256" key="2">
    <source>
        <dbReference type="ARBA" id="ARBA00022723"/>
    </source>
</evidence>
<evidence type="ECO:0000256" key="8">
    <source>
        <dbReference type="SAM" id="SignalP"/>
    </source>
</evidence>
<evidence type="ECO:0000256" key="4">
    <source>
        <dbReference type="ARBA" id="ARBA00022837"/>
    </source>
</evidence>
<dbReference type="PROSITE" id="PS51007">
    <property type="entry name" value="CYTC"/>
    <property type="match status" value="1"/>
</dbReference>
<proteinExistence type="predicted"/>
<evidence type="ECO:0000259" key="9">
    <source>
        <dbReference type="PROSITE" id="PS51007"/>
    </source>
</evidence>
<dbReference type="InterPro" id="IPR036909">
    <property type="entry name" value="Cyt_c-like_dom_sf"/>
</dbReference>
<dbReference type="InterPro" id="IPR028974">
    <property type="entry name" value="TSP_type-3_rpt"/>
</dbReference>
<dbReference type="Gene3D" id="4.10.1080.10">
    <property type="entry name" value="TSP type-3 repeat"/>
    <property type="match status" value="2"/>
</dbReference>
<dbReference type="InterPro" id="IPR009056">
    <property type="entry name" value="Cyt_c-like_dom"/>
</dbReference>
<feature type="signal peptide" evidence="8">
    <location>
        <begin position="1"/>
        <end position="22"/>
    </location>
</feature>
<feature type="compositionally biased region" description="Basic and acidic residues" evidence="7">
    <location>
        <begin position="403"/>
        <end position="416"/>
    </location>
</feature>
<dbReference type="InterPro" id="IPR017897">
    <property type="entry name" value="Thrombospondin_3_rpt"/>
</dbReference>
<feature type="compositionally biased region" description="Acidic residues" evidence="7">
    <location>
        <begin position="488"/>
        <end position="512"/>
    </location>
</feature>
<comment type="caution">
    <text evidence="10">The sequence shown here is derived from an EMBL/GenBank/DDBJ whole genome shotgun (WGS) entry which is preliminary data.</text>
</comment>
<keyword evidence="11" id="KW-1185">Reference proteome</keyword>
<keyword evidence="4" id="KW-0106">Calcium</keyword>
<evidence type="ECO:0000313" key="10">
    <source>
        <dbReference type="EMBL" id="NKI16817.1"/>
    </source>
</evidence>
<feature type="region of interest" description="Disordered" evidence="7">
    <location>
        <begin position="919"/>
        <end position="948"/>
    </location>
</feature>
<feature type="domain" description="Cytochrome c" evidence="9">
    <location>
        <begin position="1303"/>
        <end position="1623"/>
    </location>
</feature>
<feature type="compositionally biased region" description="Polar residues" evidence="7">
    <location>
        <begin position="520"/>
        <end position="530"/>
    </location>
</feature>
<evidence type="ECO:0000256" key="6">
    <source>
        <dbReference type="PROSITE-ProRule" id="PRU00433"/>
    </source>
</evidence>
<reference evidence="10 11" key="1">
    <citation type="submission" date="2020-04" db="EMBL/GenBank/DDBJ databases">
        <authorList>
            <person name="Yoon J."/>
        </authorList>
    </citation>
    <scope>NUCLEOTIDE SEQUENCE [LARGE SCALE GENOMIC DNA]</scope>
    <source>
        <strain evidence="10 11">KMU-166</strain>
    </source>
</reference>
<dbReference type="SUPFAM" id="SSF46626">
    <property type="entry name" value="Cytochrome c"/>
    <property type="match status" value="1"/>
</dbReference>
<evidence type="ECO:0000313" key="11">
    <source>
        <dbReference type="Proteomes" id="UP000765845"/>
    </source>
</evidence>
<dbReference type="Pfam" id="PF02412">
    <property type="entry name" value="TSP_3"/>
    <property type="match status" value="6"/>
</dbReference>
<accession>A0ABX1GCD9</accession>